<accession>Q47AS2</accession>
<feature type="domain" description="YhdP central" evidence="3">
    <location>
        <begin position="44"/>
        <end position="1276"/>
    </location>
</feature>
<name>Q47AS2_DECAR</name>
<reference evidence="4" key="1">
    <citation type="submission" date="2005-08" db="EMBL/GenBank/DDBJ databases">
        <title>Complete sequence of Dechloromonas aromatica RCB.</title>
        <authorList>
            <person name="Salinero K.K."/>
            <person name="Copeland A."/>
            <person name="Lucas S."/>
            <person name="Lapidus A."/>
            <person name="Barry K."/>
            <person name="Detter J.C."/>
            <person name="Glavina T."/>
            <person name="Hammon N."/>
            <person name="Israni S."/>
            <person name="Pitluck S."/>
            <person name="Di Bartolo G."/>
            <person name="Trong S."/>
            <person name="Schmutz J."/>
            <person name="Larimer F."/>
            <person name="Land M."/>
            <person name="Ivanova N."/>
            <person name="Richardson P."/>
        </authorList>
    </citation>
    <scope>NUCLEOTIDE SEQUENCE</scope>
    <source>
        <strain evidence="4">RCB</strain>
    </source>
</reference>
<proteinExistence type="predicted"/>
<gene>
    <name evidence="4" type="ordered locus">Daro_3330</name>
</gene>
<dbReference type="InterPro" id="IPR025263">
    <property type="entry name" value="YhdP_central"/>
</dbReference>
<keyword evidence="2" id="KW-0472">Membrane</keyword>
<evidence type="ECO:0000259" key="3">
    <source>
        <dbReference type="Pfam" id="PF13116"/>
    </source>
</evidence>
<dbReference type="eggNOG" id="COG3164">
    <property type="taxonomic scope" value="Bacteria"/>
</dbReference>
<dbReference type="HOGENOM" id="CLU_003522_4_0_4"/>
<evidence type="ECO:0000256" key="2">
    <source>
        <dbReference type="SAM" id="Phobius"/>
    </source>
</evidence>
<feature type="region of interest" description="Disordered" evidence="1">
    <location>
        <begin position="1272"/>
        <end position="1307"/>
    </location>
</feature>
<keyword evidence="2" id="KW-1133">Transmembrane helix</keyword>
<keyword evidence="2" id="KW-0812">Transmembrane</keyword>
<dbReference type="OrthoDB" id="8521382at2"/>
<protein>
    <recommendedName>
        <fullName evidence="3">YhdP central domain-containing protein</fullName>
    </recommendedName>
</protein>
<feature type="compositionally biased region" description="Basic and acidic residues" evidence="1">
    <location>
        <begin position="1288"/>
        <end position="1307"/>
    </location>
</feature>
<dbReference type="Pfam" id="PF13116">
    <property type="entry name" value="YhdP"/>
    <property type="match status" value="1"/>
</dbReference>
<dbReference type="PANTHER" id="PTHR38690:SF1">
    <property type="entry name" value="PROTEASE"/>
    <property type="match status" value="1"/>
</dbReference>
<dbReference type="InterPro" id="IPR011836">
    <property type="entry name" value="YhdP"/>
</dbReference>
<dbReference type="EMBL" id="CP000089">
    <property type="protein sequence ID" value="AAZ48059.1"/>
    <property type="molecule type" value="Genomic_DNA"/>
</dbReference>
<dbReference type="NCBIfam" id="TIGR02099">
    <property type="entry name" value="YhdP family protein"/>
    <property type="match status" value="1"/>
</dbReference>
<evidence type="ECO:0000313" key="4">
    <source>
        <dbReference type="EMBL" id="AAZ48059.1"/>
    </source>
</evidence>
<sequence length="1307" mass="142430">MSEPRRQNSSVISPDVRIGLYHRLHWLWPILAKPAVGRGLRILGWSVLAAWLVFAVLVLALRYTVLPKIADYRVQIEQAASRAVGQPVTIGRIEAHWQGLNPDLVLDDVVLADRQGVPAFSLARVEGVLSWQTLWRLRPTLALLAFDGPVLHVRRETNGKLTVAGMDTEGESDPAFAEWVLEQKRIRIRDATIVWDDRLRKAPPLVLEDLQFALDNSGRRHRFGLSAAPPDALAARIDIRGEVKGDLGEALDNLSGKVFVELDYADLAGWQPWVDYPVHLPQGRGALRIWGDIADGAGKLTADVALEELRISLGRKLPELDLASMRGRLEGRYKADEWALAGHKVELLTQDGIRIAPTDFKVEWRQDPKSAAISGNASASFLDLSVLGHLASYMPLDAQSRDLLTRHRPQGHITELKASWALDGETLKRYSLKTSFRDLGIEADRYFPGASGLSGNIDLTEKGGELTLNSGASGLSLPAIFPEPDIALDALKARASWKNSAEAVAIKLEKLEFAGPDAAGSALGTYRYTGEGPGEIDLTASVDRADGRAVWRYMPHVVNAEARNWLKRGIVAGHGYDGRLVLKGNLKDFPFRDGKGGKFIVTAKATEAKIDYAAGWPTIEHIDADMSFGTGMKIVASKGRILGAGLSGVTVDIPDFESQEEMLLVRGLAQGPTTEFFRFMEQSPVSDKIDHFTDGMKAVGNGSLSLELDIPLRHALDTKMRGDYRFQNNQLQPLAGLPPLTQVNGRLLLTESSVVAQDISGRVFGGPLKVLVRSAGDKVGVVASGTANIGEVSKHFGWPLINHLTGSAGWKADINIRRRNAEVVVESDLLGVSSPLPEPLNKNATTPLALRIERSTPDAQREQYRITLGKIGQGVIVRRLDNWERGVFAVGDAEPRLPDKGLAVRVAVPRIDADAWKNFLPDNGNGAATDGSGLALNVVTLRTPQLRLFERDYNQVDVSLRPRDGGWQIGLNTREAIGDVFWKSAGEGWVEGNFKRLVVRPATEIGEGSTTLINSLPGMSLVVEDFYIGDKALGKLDLKARNDKGAWHLDTLNLQNPDGALKGKGVWINNGRHQTRLEFDLAAKDIGKLLDRLGYADTVRRGSAKLTGDLQWGGPLTGIHYPSLTGQMTVEAEKGQFNKLEPGVGKLLGLISLQSLPRRLTLDFRDIFSDGLAFDSIDAKLAIRKGVMRTTEPLRISGPAAQVEMQGETDLKNETQDLQVVVRPELGGLAAVGTAALINPVVGAAALVANTVLQKPLNRLFSYRYHVTGTWADPKIDKAGESPPGLKPKPEEESKPVESKPAMESKP</sequence>
<dbReference type="KEGG" id="dar:Daro_3330"/>
<organism evidence="4">
    <name type="scientific">Dechloromonas aromatica (strain RCB)</name>
    <dbReference type="NCBI Taxonomy" id="159087"/>
    <lineage>
        <taxon>Bacteria</taxon>
        <taxon>Pseudomonadati</taxon>
        <taxon>Pseudomonadota</taxon>
        <taxon>Betaproteobacteria</taxon>
        <taxon>Rhodocyclales</taxon>
        <taxon>Azonexaceae</taxon>
        <taxon>Dechloromonas</taxon>
    </lineage>
</organism>
<feature type="transmembrane region" description="Helical" evidence="2">
    <location>
        <begin position="42"/>
        <end position="63"/>
    </location>
</feature>
<dbReference type="PANTHER" id="PTHR38690">
    <property type="entry name" value="PROTEASE-RELATED"/>
    <property type="match status" value="1"/>
</dbReference>
<dbReference type="STRING" id="159087.Daro_3330"/>
<evidence type="ECO:0000256" key="1">
    <source>
        <dbReference type="SAM" id="MobiDB-lite"/>
    </source>
</evidence>